<dbReference type="RefSeq" id="WP_345472242.1">
    <property type="nucleotide sequence ID" value="NZ_CP125942.1"/>
</dbReference>
<keyword evidence="2" id="KW-1185">Reference proteome</keyword>
<dbReference type="Proteomes" id="UP001486888">
    <property type="component" value="Chromosome"/>
</dbReference>
<dbReference type="AlphaFoldDB" id="A0AAU6WF73"/>
<accession>A0AAU6WF73</accession>
<gene>
    <name evidence="1" type="ORF">QMQ05_00925</name>
</gene>
<name>A0AAU6WF73_9MICC</name>
<dbReference type="EMBL" id="CP125942">
    <property type="protein sequence ID" value="XAO46147.1"/>
    <property type="molecule type" value="Genomic_DNA"/>
</dbReference>
<dbReference type="KEGG" id="gey:QMQ05_00925"/>
<proteinExistence type="predicted"/>
<sequence length="249" mass="26622">MSSDCSEPMFIGVWGAQTGLLNTPLPVDPFGFLVDYSQATWGPDGSGAHRAWSTNDAGDWTGFGDSGIPPTFWFQVGVPSSSDAYPLPCYPLAVMSDIFRRTANATALTRVDFSVPLHQLEISSTAALPSRKLDWLSGSDALAESTAKASIEIQSGMENAFCDDVLTALKEVLADCSDSDLQFHRSTSGEPAVVSDGIWQGPGRSFLTTSASVSIGSLPRIGWRTGLIAEALASRGVKDPVYISWRLEH</sequence>
<protein>
    <submittedName>
        <fullName evidence="1">Uncharacterized protein</fullName>
    </submittedName>
</protein>
<evidence type="ECO:0000313" key="2">
    <source>
        <dbReference type="Proteomes" id="UP001486888"/>
    </source>
</evidence>
<reference evidence="1 2" key="1">
    <citation type="submission" date="2023-05" db="EMBL/GenBank/DDBJ databases">
        <title>Glutamicibacter sp. B1, complete genome.</title>
        <authorList>
            <person name="Long Y.H."/>
            <person name="Fang T."/>
            <person name="Li X.Y."/>
        </authorList>
    </citation>
    <scope>NUCLEOTIDE SEQUENCE [LARGE SCALE GENOMIC DNA]</scope>
    <source>
        <strain evidence="1 2">B1</strain>
    </source>
</reference>
<evidence type="ECO:0000313" key="1">
    <source>
        <dbReference type="EMBL" id="XAO46147.1"/>
    </source>
</evidence>
<organism evidence="1 2">
    <name type="scientific">Glutamicibacter ectropisis</name>
    <dbReference type="NCBI Taxonomy" id="3046593"/>
    <lineage>
        <taxon>Bacteria</taxon>
        <taxon>Bacillati</taxon>
        <taxon>Actinomycetota</taxon>
        <taxon>Actinomycetes</taxon>
        <taxon>Micrococcales</taxon>
        <taxon>Micrococcaceae</taxon>
        <taxon>Glutamicibacter</taxon>
    </lineage>
</organism>